<reference evidence="2 3" key="1">
    <citation type="submission" date="2020-08" db="EMBL/GenBank/DDBJ databases">
        <title>Plant Genome Project.</title>
        <authorList>
            <person name="Zhang R.-G."/>
        </authorList>
    </citation>
    <scope>NUCLEOTIDE SEQUENCE [LARGE SCALE GENOMIC DNA]</scope>
    <source>
        <tissue evidence="2">Rhizome</tissue>
    </source>
</reference>
<dbReference type="EMBL" id="JACMSC010000005">
    <property type="protein sequence ID" value="KAG6520547.1"/>
    <property type="molecule type" value="Genomic_DNA"/>
</dbReference>
<feature type="region of interest" description="Disordered" evidence="1">
    <location>
        <begin position="1"/>
        <end position="33"/>
    </location>
</feature>
<sequence>MDPRCFRSPLRPRNPKPEHLPGRRCRNAASPSSSSLYIRLSVQIPSPDVVESRSGLRRKRVQCADQRDGGH</sequence>
<accession>A0A8J5HNX6</accession>
<proteinExistence type="predicted"/>
<organism evidence="2 3">
    <name type="scientific">Zingiber officinale</name>
    <name type="common">Ginger</name>
    <name type="synonym">Amomum zingiber</name>
    <dbReference type="NCBI Taxonomy" id="94328"/>
    <lineage>
        <taxon>Eukaryota</taxon>
        <taxon>Viridiplantae</taxon>
        <taxon>Streptophyta</taxon>
        <taxon>Embryophyta</taxon>
        <taxon>Tracheophyta</taxon>
        <taxon>Spermatophyta</taxon>
        <taxon>Magnoliopsida</taxon>
        <taxon>Liliopsida</taxon>
        <taxon>Zingiberales</taxon>
        <taxon>Zingiberaceae</taxon>
        <taxon>Zingiber</taxon>
    </lineage>
</organism>
<evidence type="ECO:0000313" key="3">
    <source>
        <dbReference type="Proteomes" id="UP000734854"/>
    </source>
</evidence>
<dbReference type="AlphaFoldDB" id="A0A8J5HNX6"/>
<evidence type="ECO:0000313" key="2">
    <source>
        <dbReference type="EMBL" id="KAG6520547.1"/>
    </source>
</evidence>
<name>A0A8J5HNX6_ZINOF</name>
<protein>
    <submittedName>
        <fullName evidence="2">Uncharacterized protein</fullName>
    </submittedName>
</protein>
<evidence type="ECO:0000256" key="1">
    <source>
        <dbReference type="SAM" id="MobiDB-lite"/>
    </source>
</evidence>
<dbReference type="Proteomes" id="UP000734854">
    <property type="component" value="Unassembled WGS sequence"/>
</dbReference>
<keyword evidence="3" id="KW-1185">Reference proteome</keyword>
<gene>
    <name evidence="2" type="ORF">ZIOFF_017604</name>
</gene>
<feature type="region of interest" description="Disordered" evidence="1">
    <location>
        <begin position="47"/>
        <end position="71"/>
    </location>
</feature>
<comment type="caution">
    <text evidence="2">The sequence shown here is derived from an EMBL/GenBank/DDBJ whole genome shotgun (WGS) entry which is preliminary data.</text>
</comment>